<reference evidence="1" key="1">
    <citation type="submission" date="2021-11" db="EMBL/GenBank/DDBJ databases">
        <authorList>
            <consortium name="Genoscope - CEA"/>
            <person name="William W."/>
        </authorList>
    </citation>
    <scope>NUCLEOTIDE SEQUENCE</scope>
</reference>
<accession>A0A8J2SYT3</accession>
<proteinExistence type="predicted"/>
<dbReference type="AlphaFoldDB" id="A0A8J2SYT3"/>
<evidence type="ECO:0000313" key="2">
    <source>
        <dbReference type="Proteomes" id="UP000789595"/>
    </source>
</evidence>
<name>A0A8J2SYT3_9STRA</name>
<comment type="caution">
    <text evidence="1">The sequence shown here is derived from an EMBL/GenBank/DDBJ whole genome shotgun (WGS) entry which is preliminary data.</text>
</comment>
<gene>
    <name evidence="1" type="ORF">PECAL_5P27640</name>
</gene>
<keyword evidence="2" id="KW-1185">Reference proteome</keyword>
<organism evidence="1 2">
    <name type="scientific">Pelagomonas calceolata</name>
    <dbReference type="NCBI Taxonomy" id="35677"/>
    <lineage>
        <taxon>Eukaryota</taxon>
        <taxon>Sar</taxon>
        <taxon>Stramenopiles</taxon>
        <taxon>Ochrophyta</taxon>
        <taxon>Pelagophyceae</taxon>
        <taxon>Pelagomonadales</taxon>
        <taxon>Pelagomonadaceae</taxon>
        <taxon>Pelagomonas</taxon>
    </lineage>
</organism>
<dbReference type="Proteomes" id="UP000789595">
    <property type="component" value="Unassembled WGS sequence"/>
</dbReference>
<dbReference type="EMBL" id="CAKKNE010000005">
    <property type="protein sequence ID" value="CAH0378248.1"/>
    <property type="molecule type" value="Genomic_DNA"/>
</dbReference>
<protein>
    <submittedName>
        <fullName evidence="1">Uncharacterized protein</fullName>
    </submittedName>
</protein>
<sequence length="119" mass="13031">MDYICECWLGPVPPTPSPTTPEPTTPAPTNDCTDGVEGYSNECSADCSSTTPGTCRYYIRNADWGEERTCSHWCGSQGLTCHAMYDDSGNSCCNYKGNKLSCDYTGDSSDMDFICECWP</sequence>
<evidence type="ECO:0000313" key="1">
    <source>
        <dbReference type="EMBL" id="CAH0378248.1"/>
    </source>
</evidence>